<dbReference type="eggNOG" id="COG4773">
    <property type="taxonomic scope" value="Bacteria"/>
</dbReference>
<feature type="domain" description="TonB-dependent receptor-like beta-barrel" evidence="18">
    <location>
        <begin position="254"/>
        <end position="695"/>
    </location>
</feature>
<dbReference type="InterPro" id="IPR012910">
    <property type="entry name" value="Plug_dom"/>
</dbReference>
<accession>A0A089YR52</accession>
<feature type="region of interest" description="Disordered" evidence="16">
    <location>
        <begin position="52"/>
        <end position="75"/>
    </location>
</feature>
<dbReference type="FunFam" id="2.170.130.10:FF:000001">
    <property type="entry name" value="Catecholate siderophore TonB-dependent receptor"/>
    <property type="match status" value="1"/>
</dbReference>
<evidence type="ECO:0000256" key="14">
    <source>
        <dbReference type="PROSITE-ProRule" id="PRU01360"/>
    </source>
</evidence>
<dbReference type="Gene3D" id="2.170.130.10">
    <property type="entry name" value="TonB-dependent receptor, plug domain"/>
    <property type="match status" value="1"/>
</dbReference>
<dbReference type="Pfam" id="PF00593">
    <property type="entry name" value="TonB_dep_Rec_b-barrel"/>
    <property type="match status" value="1"/>
</dbReference>
<dbReference type="InterPro" id="IPR037066">
    <property type="entry name" value="Plug_dom_sf"/>
</dbReference>
<evidence type="ECO:0000256" key="1">
    <source>
        <dbReference type="ARBA" id="ARBA00004571"/>
    </source>
</evidence>
<keyword evidence="7 17" id="KW-0732">Signal</keyword>
<keyword evidence="21" id="KW-1185">Reference proteome</keyword>
<keyword evidence="6 14" id="KW-0812">Transmembrane</keyword>
<dbReference type="InterPro" id="IPR039426">
    <property type="entry name" value="TonB-dep_rcpt-like"/>
</dbReference>
<evidence type="ECO:0000256" key="5">
    <source>
        <dbReference type="ARBA" id="ARBA00022496"/>
    </source>
</evidence>
<name>A0A089YR52_9PSED</name>
<dbReference type="InterPro" id="IPR010105">
    <property type="entry name" value="TonB_sidphr_rcpt"/>
</dbReference>
<evidence type="ECO:0000256" key="16">
    <source>
        <dbReference type="SAM" id="MobiDB-lite"/>
    </source>
</evidence>
<dbReference type="PANTHER" id="PTHR32552:SF68">
    <property type="entry name" value="FERRICHROME OUTER MEMBRANE TRANSPORTER_PHAGE RECEPTOR"/>
    <property type="match status" value="1"/>
</dbReference>
<evidence type="ECO:0000256" key="11">
    <source>
        <dbReference type="ARBA" id="ARBA00023136"/>
    </source>
</evidence>
<evidence type="ECO:0000256" key="7">
    <source>
        <dbReference type="ARBA" id="ARBA00022729"/>
    </source>
</evidence>
<evidence type="ECO:0000256" key="8">
    <source>
        <dbReference type="ARBA" id="ARBA00023004"/>
    </source>
</evidence>
<dbReference type="InterPro" id="IPR000531">
    <property type="entry name" value="Beta-barrel_TonB"/>
</dbReference>
<keyword evidence="9" id="KW-0406">Ion transport</keyword>
<dbReference type="AlphaFoldDB" id="A0A089YR52"/>
<dbReference type="Proteomes" id="UP000029499">
    <property type="component" value="Chromosome"/>
</dbReference>
<evidence type="ECO:0000256" key="15">
    <source>
        <dbReference type="RuleBase" id="RU003357"/>
    </source>
</evidence>
<evidence type="ECO:0000256" key="13">
    <source>
        <dbReference type="ARBA" id="ARBA00023237"/>
    </source>
</evidence>
<dbReference type="SUPFAM" id="SSF56935">
    <property type="entry name" value="Porins"/>
    <property type="match status" value="1"/>
</dbReference>
<evidence type="ECO:0000259" key="18">
    <source>
        <dbReference type="Pfam" id="PF00593"/>
    </source>
</evidence>
<protein>
    <submittedName>
        <fullName evidence="20">TonB-dependent receptor</fullName>
    </submittedName>
</protein>
<evidence type="ECO:0000256" key="6">
    <source>
        <dbReference type="ARBA" id="ARBA00022692"/>
    </source>
</evidence>
<evidence type="ECO:0000256" key="10">
    <source>
        <dbReference type="ARBA" id="ARBA00023077"/>
    </source>
</evidence>
<evidence type="ECO:0000259" key="19">
    <source>
        <dbReference type="Pfam" id="PF07715"/>
    </source>
</evidence>
<keyword evidence="4 14" id="KW-1134">Transmembrane beta strand</keyword>
<dbReference type="EMBL" id="CP009533">
    <property type="protein sequence ID" value="AIS18109.1"/>
    <property type="molecule type" value="Genomic_DNA"/>
</dbReference>
<evidence type="ECO:0000256" key="12">
    <source>
        <dbReference type="ARBA" id="ARBA00023170"/>
    </source>
</evidence>
<comment type="similarity">
    <text evidence="2 14 15">Belongs to the TonB-dependent receptor family.</text>
</comment>
<dbReference type="GO" id="GO:0009279">
    <property type="term" value="C:cell outer membrane"/>
    <property type="evidence" value="ECO:0007669"/>
    <property type="project" value="UniProtKB-SubCell"/>
</dbReference>
<gene>
    <name evidence="20" type="ORF">LT40_12225</name>
</gene>
<keyword evidence="5" id="KW-0410">Iron transport</keyword>
<keyword evidence="12 20" id="KW-0675">Receptor</keyword>
<feature type="domain" description="TonB-dependent receptor plug" evidence="19">
    <location>
        <begin position="78"/>
        <end position="181"/>
    </location>
</feature>
<dbReference type="Pfam" id="PF07715">
    <property type="entry name" value="Plug"/>
    <property type="match status" value="1"/>
</dbReference>
<evidence type="ECO:0000256" key="3">
    <source>
        <dbReference type="ARBA" id="ARBA00022448"/>
    </source>
</evidence>
<keyword evidence="10 15" id="KW-0798">TonB box</keyword>
<dbReference type="KEGG" id="prh:LT40_12225"/>
<dbReference type="PANTHER" id="PTHR32552">
    <property type="entry name" value="FERRICHROME IRON RECEPTOR-RELATED"/>
    <property type="match status" value="1"/>
</dbReference>
<dbReference type="HOGENOM" id="CLU_008287_9_0_6"/>
<evidence type="ECO:0000256" key="17">
    <source>
        <dbReference type="SAM" id="SignalP"/>
    </source>
</evidence>
<keyword evidence="3 14" id="KW-0813">Transport</keyword>
<sequence length="723" mass="79360">MPAKKIFAYHPLTLAILLSGLPLSAAYAADSASAATSNATLELQEITIDAQALENPTGQTRGPVATRSTSASKTDSAIKDIPQSISVITRDEMDNRKTDTLAEALSYTPGVIAQPGGFSRVADDFVIRGFNVGSGTGGILRDGMKLQGSVYDGGIEPYGLERVEVVKGASSVLYGQLSPGGLLNTITKRPTDTPLHEVNVEYGSHARKQYSFDLGGPIDDAGQFSYRLTGLWRDSGTQTTDTDDDRRYIAPAFTWRPNDSTSLTVLANYQETRTGFATPLDFDLTTSSSTRYPKVDRDLFTGERGFDHYNNYSTSLGYLFGHDFTPDLKIRHSLRHFEADLSWDYMQVADTGSAALRNRGQLARRPSIRRERSEGWTSDNNVQWTLDSGRWQHTLLAGVDYYHKTYDSHRFAGANSIFNPANPVYGVPTNATTANTGSDLHSAQAGVYLQDQIKFDDKWILLLGGRQDWAESRTYNFASGARTPRDDKKATGRVGLVYQADNGLAPYVSWSQSFLPANVFNANANTSFDPTEGEQYEIGVRYTPPGTTALLSAAVYDLKQKNSLSTDLTGNTVQFGETRARGVELEAKAEITAHLSATASYTYTDAKITDDAVSSRVGTRIDGVPYHMASLWTDYRLTTLGLPQIVVGGGARYMGTSRTSSSDTNEKVSAYTLFDAKVTYEVDRNWTVAMKAQNLANEKYLFCNVSCRYGDERALIGSVNYRW</sequence>
<dbReference type="PROSITE" id="PS52016">
    <property type="entry name" value="TONB_DEPENDENT_REC_3"/>
    <property type="match status" value="1"/>
</dbReference>
<dbReference type="GO" id="GO:0038023">
    <property type="term" value="F:signaling receptor activity"/>
    <property type="evidence" value="ECO:0007669"/>
    <property type="project" value="InterPro"/>
</dbReference>
<dbReference type="RefSeq" id="WP_043190338.1">
    <property type="nucleotide sequence ID" value="NZ_CP009533.1"/>
</dbReference>
<proteinExistence type="inferred from homology"/>
<organism evidence="20 21">
    <name type="scientific">Pseudomonas rhizosphaerae</name>
    <dbReference type="NCBI Taxonomy" id="216142"/>
    <lineage>
        <taxon>Bacteria</taxon>
        <taxon>Pseudomonadati</taxon>
        <taxon>Pseudomonadota</taxon>
        <taxon>Gammaproteobacteria</taxon>
        <taxon>Pseudomonadales</taxon>
        <taxon>Pseudomonadaceae</taxon>
        <taxon>Pseudomonas</taxon>
    </lineage>
</organism>
<dbReference type="GO" id="GO:0015891">
    <property type="term" value="P:siderophore transport"/>
    <property type="evidence" value="ECO:0007669"/>
    <property type="project" value="InterPro"/>
</dbReference>
<keyword evidence="8" id="KW-0408">Iron</keyword>
<feature type="compositionally biased region" description="Polar residues" evidence="16">
    <location>
        <begin position="54"/>
        <end position="75"/>
    </location>
</feature>
<evidence type="ECO:0000313" key="21">
    <source>
        <dbReference type="Proteomes" id="UP000029499"/>
    </source>
</evidence>
<keyword evidence="13 14" id="KW-0998">Cell outer membrane</keyword>
<keyword evidence="11 14" id="KW-0472">Membrane</keyword>
<dbReference type="NCBIfam" id="TIGR01783">
    <property type="entry name" value="TonB-siderophor"/>
    <property type="match status" value="1"/>
</dbReference>
<evidence type="ECO:0000256" key="9">
    <source>
        <dbReference type="ARBA" id="ARBA00023065"/>
    </source>
</evidence>
<dbReference type="Gene3D" id="2.40.170.20">
    <property type="entry name" value="TonB-dependent receptor, beta-barrel domain"/>
    <property type="match status" value="1"/>
</dbReference>
<feature type="chain" id="PRO_5001852309" evidence="17">
    <location>
        <begin position="29"/>
        <end position="723"/>
    </location>
</feature>
<feature type="signal peptide" evidence="17">
    <location>
        <begin position="1"/>
        <end position="28"/>
    </location>
</feature>
<dbReference type="GO" id="GO:0015344">
    <property type="term" value="F:siderophore uptake transmembrane transporter activity"/>
    <property type="evidence" value="ECO:0007669"/>
    <property type="project" value="TreeGrafter"/>
</dbReference>
<comment type="subcellular location">
    <subcellularLocation>
        <location evidence="1 14">Cell outer membrane</location>
        <topology evidence="1 14">Multi-pass membrane protein</topology>
    </subcellularLocation>
</comment>
<evidence type="ECO:0000256" key="2">
    <source>
        <dbReference type="ARBA" id="ARBA00009810"/>
    </source>
</evidence>
<reference evidence="20 21" key="1">
    <citation type="journal article" date="2015" name="J. Biotechnol.">
        <title>Complete genome sequence of Pseudomonas rhizosphaerae IH5T (=DSM 16299T), a phosphate-solubilizing rhizobacterium for bacterial biofertilizer.</title>
        <authorList>
            <person name="Kwak Y."/>
            <person name="Jung B.K."/>
            <person name="Shin J.H."/>
        </authorList>
    </citation>
    <scope>NUCLEOTIDE SEQUENCE [LARGE SCALE GENOMIC DNA]</scope>
    <source>
        <strain evidence="20">DSM 16299</strain>
    </source>
</reference>
<dbReference type="OrthoDB" id="127311at2"/>
<evidence type="ECO:0000256" key="4">
    <source>
        <dbReference type="ARBA" id="ARBA00022452"/>
    </source>
</evidence>
<dbReference type="InterPro" id="IPR036942">
    <property type="entry name" value="Beta-barrel_TonB_sf"/>
</dbReference>
<evidence type="ECO:0000313" key="20">
    <source>
        <dbReference type="EMBL" id="AIS18109.1"/>
    </source>
</evidence>
<dbReference type="STRING" id="216142.LT40_12225"/>
<dbReference type="CDD" id="cd01347">
    <property type="entry name" value="ligand_gated_channel"/>
    <property type="match status" value="1"/>
</dbReference>